<evidence type="ECO:0000313" key="8">
    <source>
        <dbReference type="Proteomes" id="UP000824280"/>
    </source>
</evidence>
<keyword evidence="3" id="KW-0804">Transcription</keyword>
<evidence type="ECO:0000313" key="7">
    <source>
        <dbReference type="EMBL" id="QZD86868.1"/>
    </source>
</evidence>
<dbReference type="SUPFAM" id="SSF52172">
    <property type="entry name" value="CheY-like"/>
    <property type="match status" value="1"/>
</dbReference>
<dbReference type="Pfam" id="PF00072">
    <property type="entry name" value="Response_reg"/>
    <property type="match status" value="1"/>
</dbReference>
<dbReference type="Proteomes" id="UP000824280">
    <property type="component" value="Chromosome"/>
</dbReference>
<evidence type="ECO:0000259" key="6">
    <source>
        <dbReference type="PROSITE" id="PS50110"/>
    </source>
</evidence>
<dbReference type="InterPro" id="IPR001789">
    <property type="entry name" value="Sig_transdc_resp-reg_receiver"/>
</dbReference>
<dbReference type="SMART" id="SM00448">
    <property type="entry name" value="REC"/>
    <property type="match status" value="1"/>
</dbReference>
<dbReference type="InterPro" id="IPR016032">
    <property type="entry name" value="Sig_transdc_resp-reg_C-effctor"/>
</dbReference>
<dbReference type="Gene3D" id="1.10.10.10">
    <property type="entry name" value="Winged helix-like DNA-binding domain superfamily/Winged helix DNA-binding domain"/>
    <property type="match status" value="1"/>
</dbReference>
<dbReference type="PROSITE" id="PS50043">
    <property type="entry name" value="HTH_LUXR_2"/>
    <property type="match status" value="1"/>
</dbReference>
<feature type="modified residue" description="4-aspartylphosphate" evidence="4">
    <location>
        <position position="54"/>
    </location>
</feature>
<dbReference type="CDD" id="cd06170">
    <property type="entry name" value="LuxR_C_like"/>
    <property type="match status" value="1"/>
</dbReference>
<sequence>MTDYPVYLVDDDPSIRRSVGFMLRTSGHTVRTFESGAELLSTVDNLDPGCILMDIRMPGPDGLDVQDEIGERGITFPVVVMTGHGEVELAVRAMKAGAVDFIEKPFDKPQLISAIEEASQRLNDADRWRTTKNEAQARLQPLTTREREVLEGLVKGWPNKTIGYDLGISARTVEIHRANLMSKLDVHSLSDLLRVAFMAGVGEADRQQDED</sequence>
<dbReference type="PROSITE" id="PS00622">
    <property type="entry name" value="HTH_LUXR_1"/>
    <property type="match status" value="1"/>
</dbReference>
<dbReference type="PANTHER" id="PTHR44688:SF16">
    <property type="entry name" value="DNA-BINDING TRANSCRIPTIONAL ACTIVATOR DEVR_DOSR"/>
    <property type="match status" value="1"/>
</dbReference>
<dbReference type="Pfam" id="PF00196">
    <property type="entry name" value="GerE"/>
    <property type="match status" value="1"/>
</dbReference>
<dbReference type="SUPFAM" id="SSF46894">
    <property type="entry name" value="C-terminal effector domain of the bipartite response regulators"/>
    <property type="match status" value="1"/>
</dbReference>
<keyword evidence="1" id="KW-0805">Transcription regulation</keyword>
<evidence type="ECO:0000256" key="4">
    <source>
        <dbReference type="PROSITE-ProRule" id="PRU00169"/>
    </source>
</evidence>
<dbReference type="InterPro" id="IPR011006">
    <property type="entry name" value="CheY-like_superfamily"/>
</dbReference>
<dbReference type="PROSITE" id="PS50110">
    <property type="entry name" value="RESPONSE_REGULATORY"/>
    <property type="match status" value="1"/>
</dbReference>
<feature type="domain" description="Response regulatory" evidence="6">
    <location>
        <begin position="5"/>
        <end position="119"/>
    </location>
</feature>
<protein>
    <submittedName>
        <fullName evidence="7">Response regulator</fullName>
    </submittedName>
</protein>
<evidence type="ECO:0000256" key="3">
    <source>
        <dbReference type="ARBA" id="ARBA00023163"/>
    </source>
</evidence>
<keyword evidence="8" id="KW-1185">Reference proteome</keyword>
<organism evidence="7 8">
    <name type="scientific">Qipengyuania psychrotolerans</name>
    <dbReference type="NCBI Taxonomy" id="2867238"/>
    <lineage>
        <taxon>Bacteria</taxon>
        <taxon>Pseudomonadati</taxon>
        <taxon>Pseudomonadota</taxon>
        <taxon>Alphaproteobacteria</taxon>
        <taxon>Sphingomonadales</taxon>
        <taxon>Erythrobacteraceae</taxon>
        <taxon>Qipengyuania</taxon>
    </lineage>
</organism>
<dbReference type="PANTHER" id="PTHR44688">
    <property type="entry name" value="DNA-BINDING TRANSCRIPTIONAL ACTIVATOR DEVR_DOSR"/>
    <property type="match status" value="1"/>
</dbReference>
<evidence type="ECO:0000256" key="2">
    <source>
        <dbReference type="ARBA" id="ARBA00023125"/>
    </source>
</evidence>
<proteinExistence type="predicted"/>
<reference evidence="7 8" key="1">
    <citation type="submission" date="2021-08" db="EMBL/GenBank/DDBJ databases">
        <title>Comparative Genomics Analysis of the Genus Qipengyuania Reveals Extensive Genetic Diversity and Metabolic Versatility, Including the Description of Fifteen Novel Species.</title>
        <authorList>
            <person name="Liu Y."/>
        </authorList>
    </citation>
    <scope>NUCLEOTIDE SEQUENCE [LARGE SCALE GENOMIC DNA]</scope>
    <source>
        <strain evidence="7 8">1XM2-8</strain>
    </source>
</reference>
<dbReference type="InterPro" id="IPR036388">
    <property type="entry name" value="WH-like_DNA-bd_sf"/>
</dbReference>
<dbReference type="EMBL" id="CP081297">
    <property type="protein sequence ID" value="QZD86868.1"/>
    <property type="molecule type" value="Genomic_DNA"/>
</dbReference>
<dbReference type="SMART" id="SM00421">
    <property type="entry name" value="HTH_LUXR"/>
    <property type="match status" value="1"/>
</dbReference>
<evidence type="ECO:0000259" key="5">
    <source>
        <dbReference type="PROSITE" id="PS50043"/>
    </source>
</evidence>
<evidence type="ECO:0000256" key="1">
    <source>
        <dbReference type="ARBA" id="ARBA00023015"/>
    </source>
</evidence>
<keyword evidence="4" id="KW-0597">Phosphoprotein</keyword>
<dbReference type="RefSeq" id="WP_221422409.1">
    <property type="nucleotide sequence ID" value="NZ_CP081297.1"/>
</dbReference>
<dbReference type="PRINTS" id="PR00038">
    <property type="entry name" value="HTHLUXR"/>
</dbReference>
<feature type="domain" description="HTH luxR-type" evidence="5">
    <location>
        <begin position="135"/>
        <end position="200"/>
    </location>
</feature>
<dbReference type="Gene3D" id="3.40.50.2300">
    <property type="match status" value="1"/>
</dbReference>
<dbReference type="CDD" id="cd17537">
    <property type="entry name" value="REC_FixJ"/>
    <property type="match status" value="1"/>
</dbReference>
<keyword evidence="2" id="KW-0238">DNA-binding</keyword>
<dbReference type="InterPro" id="IPR000792">
    <property type="entry name" value="Tscrpt_reg_LuxR_C"/>
</dbReference>
<gene>
    <name evidence="7" type="ORF">K3166_11845</name>
</gene>
<accession>A0ABX8ZHX6</accession>
<name>A0ABX8ZHX6_9SPHN</name>